<dbReference type="AlphaFoldDB" id="A0A0K0E9M3"/>
<proteinExistence type="predicted"/>
<evidence type="ECO:0000313" key="3">
    <source>
        <dbReference type="WBParaSite" id="SSTP_0000620500.1"/>
    </source>
</evidence>
<organism evidence="3">
    <name type="scientific">Strongyloides stercoralis</name>
    <name type="common">Threadworm</name>
    <dbReference type="NCBI Taxonomy" id="6248"/>
    <lineage>
        <taxon>Eukaryota</taxon>
        <taxon>Metazoa</taxon>
        <taxon>Ecdysozoa</taxon>
        <taxon>Nematoda</taxon>
        <taxon>Chromadorea</taxon>
        <taxon>Rhabditida</taxon>
        <taxon>Tylenchina</taxon>
        <taxon>Panagrolaimomorpha</taxon>
        <taxon>Strongyloidoidea</taxon>
        <taxon>Strongyloididae</taxon>
        <taxon>Strongyloides</taxon>
    </lineage>
</organism>
<dbReference type="WBParaSite" id="TCONS_00001728.p1">
    <property type="protein sequence ID" value="TCONS_00001728.p1"/>
    <property type="gene ID" value="XLOC_001626"/>
</dbReference>
<name>A0A0K0E9M3_STRER</name>
<evidence type="ECO:0000313" key="4">
    <source>
        <dbReference type="WBParaSite" id="TCONS_00001728.p1"/>
    </source>
</evidence>
<dbReference type="Proteomes" id="UP000035681">
    <property type="component" value="Unplaced"/>
</dbReference>
<sequence>MKHSKITIKSQKPSSGRIMKSSRNNKKNSINKRTSQNKFQKNDHSSKKKKKLNVNPLNTGGMTVRSLLDTEEITDKEVKHAQTSTIVNSSMYSVDSGNISITPAENISLTSTDENKSLLINQESTQTHSCEDEDIELRVTPDFDISNVNEEILNTIRQTRLAPKKKKADM</sequence>
<evidence type="ECO:0000313" key="2">
    <source>
        <dbReference type="Proteomes" id="UP000035681"/>
    </source>
</evidence>
<evidence type="ECO:0000256" key="1">
    <source>
        <dbReference type="SAM" id="MobiDB-lite"/>
    </source>
</evidence>
<feature type="region of interest" description="Disordered" evidence="1">
    <location>
        <begin position="1"/>
        <end position="58"/>
    </location>
</feature>
<reference evidence="3" key="1">
    <citation type="submission" date="2015-08" db="UniProtKB">
        <authorList>
            <consortium name="WormBaseParasite"/>
        </authorList>
    </citation>
    <scope>IDENTIFICATION</scope>
</reference>
<keyword evidence="2" id="KW-1185">Reference proteome</keyword>
<dbReference type="WBParaSite" id="SSTP_0000620500.1">
    <property type="protein sequence ID" value="SSTP_0000620500.1"/>
    <property type="gene ID" value="SSTP_0000620500"/>
</dbReference>
<accession>A0A0K0E9M3</accession>
<protein>
    <submittedName>
        <fullName evidence="3 4">Uncharacterized protein</fullName>
    </submittedName>
</protein>